<organism evidence="1 2">
    <name type="scientific">Macrosiphum euphorbiae</name>
    <name type="common">potato aphid</name>
    <dbReference type="NCBI Taxonomy" id="13131"/>
    <lineage>
        <taxon>Eukaryota</taxon>
        <taxon>Metazoa</taxon>
        <taxon>Ecdysozoa</taxon>
        <taxon>Arthropoda</taxon>
        <taxon>Hexapoda</taxon>
        <taxon>Insecta</taxon>
        <taxon>Pterygota</taxon>
        <taxon>Neoptera</taxon>
        <taxon>Paraneoptera</taxon>
        <taxon>Hemiptera</taxon>
        <taxon>Sternorrhyncha</taxon>
        <taxon>Aphidomorpha</taxon>
        <taxon>Aphidoidea</taxon>
        <taxon>Aphididae</taxon>
        <taxon>Macrosiphini</taxon>
        <taxon>Macrosiphum</taxon>
    </lineage>
</organism>
<gene>
    <name evidence="1" type="ORF">MEUPH1_LOCUS11275</name>
</gene>
<accession>A0AAV0WI62</accession>
<evidence type="ECO:0008006" key="3">
    <source>
        <dbReference type="Google" id="ProtNLM"/>
    </source>
</evidence>
<dbReference type="Proteomes" id="UP001160148">
    <property type="component" value="Unassembled WGS sequence"/>
</dbReference>
<comment type="caution">
    <text evidence="1">The sequence shown here is derived from an EMBL/GenBank/DDBJ whole genome shotgun (WGS) entry which is preliminary data.</text>
</comment>
<proteinExistence type="predicted"/>
<protein>
    <recommendedName>
        <fullName evidence="3">Transposase</fullName>
    </recommendedName>
</protein>
<name>A0AAV0WI62_9HEMI</name>
<keyword evidence="2" id="KW-1185">Reference proteome</keyword>
<dbReference type="AlphaFoldDB" id="A0AAV0WI62"/>
<dbReference type="PANTHER" id="PTHR33053:SF9">
    <property type="entry name" value="AGAP000105-PA"/>
    <property type="match status" value="1"/>
</dbReference>
<evidence type="ECO:0000313" key="2">
    <source>
        <dbReference type="Proteomes" id="UP001160148"/>
    </source>
</evidence>
<evidence type="ECO:0000313" key="1">
    <source>
        <dbReference type="EMBL" id="CAI6355416.1"/>
    </source>
</evidence>
<sequence length="388" mass="44359">MSFNKESNLSARSKRRRIQEELQNSRNNYAHSFNESQTLINDEHSQSNVDICFNTSVSQPAFNEIINESLVNQNSEGNQNQDYILEFFNELDTNTSCLFSSSSSESEEEKDDLLNETTDQIFIFRKLIAQWAVDFNIPQTALNKLLVLLKQHKCFEFLPKDSRTVMHTKSVDSYSSFHTVEPGTYYHFGLLNGIKNNFPELSKGETDICIVIGVDGLPLFKSNPEQFWPILAYIRPESHNVFPIGIYCGKEKPADSNAFMKEFINEAKLLKDTGILINNKVYNLKIDGFCCDAPAKSFLLKTKGHSGFYSCSRCEHEGKYLLNRMCFPYTPDSRCPPKRTHANYITMNNEDHHVGNLSIISTLPSFDVVTCFSLDYMHLVCVSVLFEN</sequence>
<reference evidence="1 2" key="1">
    <citation type="submission" date="2023-01" db="EMBL/GenBank/DDBJ databases">
        <authorList>
            <person name="Whitehead M."/>
        </authorList>
    </citation>
    <scope>NUCLEOTIDE SEQUENCE [LARGE SCALE GENOMIC DNA]</scope>
</reference>
<dbReference type="PANTHER" id="PTHR33053">
    <property type="entry name" value="PROTEIN, PUTATIVE-RELATED"/>
    <property type="match status" value="1"/>
</dbReference>
<dbReference type="EMBL" id="CARXXK010000002">
    <property type="protein sequence ID" value="CAI6355416.1"/>
    <property type="molecule type" value="Genomic_DNA"/>
</dbReference>